<dbReference type="InterPro" id="IPR000421">
    <property type="entry name" value="FA58C"/>
</dbReference>
<dbReference type="SUPFAM" id="SSF51445">
    <property type="entry name" value="(Trans)glycosidases"/>
    <property type="match status" value="1"/>
</dbReference>
<dbReference type="InterPro" id="IPR006102">
    <property type="entry name" value="Ig-like_GH2"/>
</dbReference>
<feature type="region of interest" description="Disordered" evidence="4">
    <location>
        <begin position="180"/>
        <end position="200"/>
    </location>
</feature>
<dbReference type="PROSITE" id="PS50022">
    <property type="entry name" value="FA58C_3"/>
    <property type="match status" value="1"/>
</dbReference>
<evidence type="ECO:0000256" key="1">
    <source>
        <dbReference type="ARBA" id="ARBA00007401"/>
    </source>
</evidence>
<evidence type="ECO:0000313" key="6">
    <source>
        <dbReference type="EMBL" id="PMC25267.1"/>
    </source>
</evidence>
<sequence>MIRYSRYFYGFLVAMTFWVQFAFAQTYTRGIGIYPGRVQEAYVPTLVQDDTYRNIALHRQAFHSSSYDYNLTAQLLTDGIITRQEPAYLVASTNSGVLPLREREWAIDGGEYTRNILMGSRTKLEYHWQGMGIKANQVKLFASVAYQPQEAKNGFSIKVMGKNRKGQWVVLDEKRGNTLPGEASKYKAHSDPNKNTGGDMLPTRKVNISFNLNTKDKTFSDLRLALDMDGAAYWTVTELKFYQDGRPMTDLLPSSAFNSCWMSAGGGNQWVYVDLGVKASFDKIRLHWVQKALQGQLEVSDDAQRWRPLCKLSPKNVTLDEYDCKATVRYVRVNMQGARAGQRYALSELEVMGRGGLVVHPKAESRLDGNLLSLNGGQWRLQRASQVRATGEQIAQAAFDDSKWITATVPATVLSSYMNIGAIPNPNYADHLFMISESFFNSNFWYRRSFRVPQVMLGKHVFLNFDGINWKADIYLNGKKVDRMEGAFVRGRIDVSKLLVAGENVLAVEIVKNQHPGAVKEKNEMNTDFNGGILGYDNPTFHATIGWDWISTIRGRDIGIWNDVYLSAEDGVSLADPVVTSCLNLPDTLATVTPSIVLKNNESHVVTGRLKGWIGEVKFEKTVTLPALATVEARFDPSKFAVLKNRRLRLWWPNGYGTPYLYDAGFTFEVDGKVSDELTFKTGIREMGYRDVDTRLTMYVNGKRFVPLGGNWGFSESNLNYRGREYDIAVKYHRDMNYNMIRNWVGQTGDEEFYEACDRYGIMVWQDFWLANPADGPDPMDENMFLKNAKDYVYRIRKHPSIGLYCGRNEGYPPETIDRALRQFVQTLHPGLCYVSSSADDGISGHGPYRALPAKEYFEKQTGKLHSERGMPNVMTFEGLSRTLSPAALWPQNAQWGQHDYTLQGAQQGDSFNKIIEKAFGKVQNAKQFTALAQWVNYEGYRAMYESGSKERLGLLIWMSHSCWPSMTWQTYDYYFEPTAAFFGVKKACEPSHIQWNASTRNMEVVNLNKVVSGTLKAQCEVLDIHGKRLSYHEMALQSKPDTTVVSTKIEEPDMPGTVYFLKMKLVDDDNRVLSDNFYVCSTDEGNLQQLRHLPMVTLTTHVKWEGTQATVVLKNASDTPAMMNRINLKGNDGLQILPVDYGDNYFHLMPGEQKTVTVKWKKEDTRGCEPMLEISGMNVNFKEMSVR</sequence>
<dbReference type="OrthoDB" id="9801077at2"/>
<protein>
    <submittedName>
        <fullName evidence="6">Beta-glycosidase</fullName>
    </submittedName>
</protein>
<dbReference type="Pfam" id="PF00703">
    <property type="entry name" value="Glyco_hydro_2"/>
    <property type="match status" value="1"/>
</dbReference>
<dbReference type="AlphaFoldDB" id="A0A2N6QT98"/>
<comment type="similarity">
    <text evidence="1">Belongs to the glycosyl hydrolase 2 family.</text>
</comment>
<dbReference type="Pfam" id="PF22633">
    <property type="entry name" value="F5_F8_type_C_2"/>
    <property type="match status" value="1"/>
</dbReference>
<dbReference type="GO" id="GO:0004553">
    <property type="term" value="F:hydrolase activity, hydrolyzing O-glycosyl compounds"/>
    <property type="evidence" value="ECO:0007669"/>
    <property type="project" value="InterPro"/>
</dbReference>
<feature type="domain" description="F5/8 type C" evidence="5">
    <location>
        <begin position="219"/>
        <end position="354"/>
    </location>
</feature>
<evidence type="ECO:0000313" key="7">
    <source>
        <dbReference type="Proteomes" id="UP000235564"/>
    </source>
</evidence>
<dbReference type="Gene3D" id="2.60.40.10">
    <property type="entry name" value="Immunoglobulins"/>
    <property type="match status" value="2"/>
</dbReference>
<dbReference type="PANTHER" id="PTHR43536:SF1">
    <property type="entry name" value="MANNOSYLGLYCOPROTEIN ENDO-BETA-MANNOSIDASE"/>
    <property type="match status" value="1"/>
</dbReference>
<name>A0A2N6QT98_9BACT</name>
<evidence type="ECO:0000259" key="5">
    <source>
        <dbReference type="PROSITE" id="PS50022"/>
    </source>
</evidence>
<dbReference type="RefSeq" id="WP_102696209.1">
    <property type="nucleotide sequence ID" value="NZ_PNGJ01000001.1"/>
</dbReference>
<dbReference type="InterPro" id="IPR054593">
    <property type="entry name" value="Beta-mannosidase-like_N2"/>
</dbReference>
<dbReference type="InterPro" id="IPR008979">
    <property type="entry name" value="Galactose-bd-like_sf"/>
</dbReference>
<evidence type="ECO:0000256" key="4">
    <source>
        <dbReference type="SAM" id="MobiDB-lite"/>
    </source>
</evidence>
<dbReference type="InterPro" id="IPR043534">
    <property type="entry name" value="EBDG/EBM"/>
</dbReference>
<accession>A0A2N6QT98</accession>
<dbReference type="Pfam" id="PF22666">
    <property type="entry name" value="Glyco_hydro_2_N2"/>
    <property type="match status" value="1"/>
</dbReference>
<evidence type="ECO:0000256" key="3">
    <source>
        <dbReference type="ARBA" id="ARBA00023295"/>
    </source>
</evidence>
<comment type="caution">
    <text evidence="6">The sequence shown here is derived from an EMBL/GenBank/DDBJ whole genome shotgun (WGS) entry which is preliminary data.</text>
</comment>
<dbReference type="InterPro" id="IPR036156">
    <property type="entry name" value="Beta-gal/glucu_dom_sf"/>
</dbReference>
<keyword evidence="3 6" id="KW-0326">Glycosidase</keyword>
<dbReference type="PANTHER" id="PTHR43536">
    <property type="entry name" value="MANNOSYLGLYCOPROTEIN ENDO-BETA-MANNOSIDASE"/>
    <property type="match status" value="1"/>
</dbReference>
<keyword evidence="2" id="KW-0378">Hydrolase</keyword>
<dbReference type="InterPro" id="IPR013783">
    <property type="entry name" value="Ig-like_fold"/>
</dbReference>
<dbReference type="Gene3D" id="2.60.120.260">
    <property type="entry name" value="Galactose-binding domain-like"/>
    <property type="match status" value="2"/>
</dbReference>
<dbReference type="InterPro" id="IPR017853">
    <property type="entry name" value="GH"/>
</dbReference>
<dbReference type="Proteomes" id="UP000235564">
    <property type="component" value="Unassembled WGS sequence"/>
</dbReference>
<dbReference type="EMBL" id="PNGJ01000001">
    <property type="protein sequence ID" value="PMC25267.1"/>
    <property type="molecule type" value="Genomic_DNA"/>
</dbReference>
<dbReference type="SUPFAM" id="SSF49785">
    <property type="entry name" value="Galactose-binding domain-like"/>
    <property type="match status" value="2"/>
</dbReference>
<dbReference type="Gene3D" id="3.20.20.80">
    <property type="entry name" value="Glycosidases"/>
    <property type="match status" value="1"/>
</dbReference>
<reference evidence="6 7" key="1">
    <citation type="submission" date="2017-09" db="EMBL/GenBank/DDBJ databases">
        <title>Bacterial strain isolated from the female urinary microbiota.</title>
        <authorList>
            <person name="Thomas-White K."/>
            <person name="Kumar N."/>
            <person name="Forster S."/>
            <person name="Putonti C."/>
            <person name="Lawley T."/>
            <person name="Wolfe A.J."/>
        </authorList>
    </citation>
    <scope>NUCLEOTIDE SEQUENCE [LARGE SCALE GENOMIC DNA]</scope>
    <source>
        <strain evidence="6 7">UMB0536</strain>
    </source>
</reference>
<dbReference type="GO" id="GO:0005975">
    <property type="term" value="P:carbohydrate metabolic process"/>
    <property type="evidence" value="ECO:0007669"/>
    <property type="project" value="InterPro"/>
</dbReference>
<organism evidence="6 7">
    <name type="scientific">Hoylesella buccalis</name>
    <dbReference type="NCBI Taxonomy" id="28127"/>
    <lineage>
        <taxon>Bacteria</taxon>
        <taxon>Pseudomonadati</taxon>
        <taxon>Bacteroidota</taxon>
        <taxon>Bacteroidia</taxon>
        <taxon>Bacteroidales</taxon>
        <taxon>Prevotellaceae</taxon>
        <taxon>Hoylesella</taxon>
    </lineage>
</organism>
<dbReference type="Pfam" id="PF18368">
    <property type="entry name" value="Ig_GlcNase"/>
    <property type="match status" value="1"/>
</dbReference>
<proteinExistence type="inferred from homology"/>
<evidence type="ECO:0000256" key="2">
    <source>
        <dbReference type="ARBA" id="ARBA00022801"/>
    </source>
</evidence>
<dbReference type="SUPFAM" id="SSF49303">
    <property type="entry name" value="beta-Galactosidase/glucuronidase domain"/>
    <property type="match status" value="3"/>
</dbReference>
<dbReference type="InterPro" id="IPR041351">
    <property type="entry name" value="Ig_GlcNase"/>
</dbReference>
<gene>
    <name evidence="6" type="ORF">CJ231_00145</name>
</gene>